<keyword evidence="2" id="KW-1185">Reference proteome</keyword>
<dbReference type="AlphaFoldDB" id="A0A9P0PME6"/>
<comment type="caution">
    <text evidence="1">The sequence shown here is derived from an EMBL/GenBank/DDBJ whole genome shotgun (WGS) entry which is preliminary data.</text>
</comment>
<dbReference type="Proteomes" id="UP001152888">
    <property type="component" value="Unassembled WGS sequence"/>
</dbReference>
<name>A0A9P0PME6_ACAOB</name>
<reference evidence="1" key="1">
    <citation type="submission" date="2022-03" db="EMBL/GenBank/DDBJ databases">
        <authorList>
            <person name="Sayadi A."/>
        </authorList>
    </citation>
    <scope>NUCLEOTIDE SEQUENCE</scope>
</reference>
<protein>
    <submittedName>
        <fullName evidence="1">Uncharacterized protein</fullName>
    </submittedName>
</protein>
<gene>
    <name evidence="1" type="ORF">ACAOBT_LOCUS19314</name>
</gene>
<sequence length="63" mass="7409">MFQDTVYTKNIDESGEGWKLVEKINVEKIENLAASRGRERFINQEGHNEEKYWPLAEQPKSNL</sequence>
<evidence type="ECO:0000313" key="2">
    <source>
        <dbReference type="Proteomes" id="UP001152888"/>
    </source>
</evidence>
<organism evidence="1 2">
    <name type="scientific">Acanthoscelides obtectus</name>
    <name type="common">Bean weevil</name>
    <name type="synonym">Bruchus obtectus</name>
    <dbReference type="NCBI Taxonomy" id="200917"/>
    <lineage>
        <taxon>Eukaryota</taxon>
        <taxon>Metazoa</taxon>
        <taxon>Ecdysozoa</taxon>
        <taxon>Arthropoda</taxon>
        <taxon>Hexapoda</taxon>
        <taxon>Insecta</taxon>
        <taxon>Pterygota</taxon>
        <taxon>Neoptera</taxon>
        <taxon>Endopterygota</taxon>
        <taxon>Coleoptera</taxon>
        <taxon>Polyphaga</taxon>
        <taxon>Cucujiformia</taxon>
        <taxon>Chrysomeloidea</taxon>
        <taxon>Chrysomelidae</taxon>
        <taxon>Bruchinae</taxon>
        <taxon>Bruchini</taxon>
        <taxon>Acanthoscelides</taxon>
    </lineage>
</organism>
<evidence type="ECO:0000313" key="1">
    <source>
        <dbReference type="EMBL" id="CAH1989831.1"/>
    </source>
</evidence>
<accession>A0A9P0PME6</accession>
<dbReference type="EMBL" id="CAKOFQ010007073">
    <property type="protein sequence ID" value="CAH1989831.1"/>
    <property type="molecule type" value="Genomic_DNA"/>
</dbReference>
<proteinExistence type="predicted"/>